<dbReference type="SUPFAM" id="SSF50494">
    <property type="entry name" value="Trypsin-like serine proteases"/>
    <property type="match status" value="1"/>
</dbReference>
<dbReference type="Proteomes" id="UP000010478">
    <property type="component" value="Chromosome"/>
</dbReference>
<dbReference type="AlphaFoldDB" id="K9VN75"/>
<dbReference type="STRING" id="179408.Osc7112_4367"/>
<feature type="repeat" description="TPR" evidence="1">
    <location>
        <begin position="268"/>
        <end position="301"/>
    </location>
</feature>
<dbReference type="EMBL" id="CP003614">
    <property type="protein sequence ID" value="AFZ08675.1"/>
    <property type="molecule type" value="Genomic_DNA"/>
</dbReference>
<keyword evidence="1" id="KW-0802">TPR repeat</keyword>
<dbReference type="PROSITE" id="PS50005">
    <property type="entry name" value="TPR"/>
    <property type="match status" value="2"/>
</dbReference>
<dbReference type="Gene3D" id="1.25.40.10">
    <property type="entry name" value="Tetratricopeptide repeat domain"/>
    <property type="match status" value="2"/>
</dbReference>
<dbReference type="InterPro" id="IPR043504">
    <property type="entry name" value="Peptidase_S1_PA_chymotrypsin"/>
</dbReference>
<dbReference type="eggNOG" id="COG0265">
    <property type="taxonomic scope" value="Bacteria"/>
</dbReference>
<dbReference type="PANTHER" id="PTHR43019">
    <property type="entry name" value="SERINE ENDOPROTEASE DEGS"/>
    <property type="match status" value="1"/>
</dbReference>
<feature type="repeat" description="TPR" evidence="1">
    <location>
        <begin position="347"/>
        <end position="380"/>
    </location>
</feature>
<dbReference type="Pfam" id="PF13432">
    <property type="entry name" value="TPR_16"/>
    <property type="match status" value="1"/>
</dbReference>
<organism evidence="2 3">
    <name type="scientific">Phormidium nigroviride PCC 7112</name>
    <dbReference type="NCBI Taxonomy" id="179408"/>
    <lineage>
        <taxon>Bacteria</taxon>
        <taxon>Bacillati</taxon>
        <taxon>Cyanobacteriota</taxon>
        <taxon>Cyanophyceae</taxon>
        <taxon>Oscillatoriophycideae</taxon>
        <taxon>Oscillatoriales</taxon>
        <taxon>Oscillatoriaceae</taxon>
        <taxon>Phormidium</taxon>
    </lineage>
</organism>
<dbReference type="InterPro" id="IPR009003">
    <property type="entry name" value="Peptidase_S1_PA"/>
</dbReference>
<gene>
    <name evidence="2" type="ORF">Osc7112_4367</name>
</gene>
<proteinExistence type="predicted"/>
<dbReference type="InterPro" id="IPR019734">
    <property type="entry name" value="TPR_rpt"/>
</dbReference>
<dbReference type="SMART" id="SM00028">
    <property type="entry name" value="TPR"/>
    <property type="match status" value="3"/>
</dbReference>
<dbReference type="Pfam" id="PF13365">
    <property type="entry name" value="Trypsin_2"/>
    <property type="match status" value="1"/>
</dbReference>
<dbReference type="PANTHER" id="PTHR43019:SF23">
    <property type="entry name" value="PROTEASE DO-LIKE 5, CHLOROPLASTIC"/>
    <property type="match status" value="1"/>
</dbReference>
<dbReference type="Gene3D" id="2.40.10.10">
    <property type="entry name" value="Trypsin-like serine proteases"/>
    <property type="match status" value="2"/>
</dbReference>
<dbReference type="HOGENOM" id="CLU_005774_1_0_3"/>
<name>K9VN75_9CYAN</name>
<evidence type="ECO:0000313" key="2">
    <source>
        <dbReference type="EMBL" id="AFZ08675.1"/>
    </source>
</evidence>
<reference evidence="2 3" key="1">
    <citation type="submission" date="2012-05" db="EMBL/GenBank/DDBJ databases">
        <title>Finished chromosome of genome of Oscillatoria sp. PCC 7112.</title>
        <authorList>
            <consortium name="US DOE Joint Genome Institute"/>
            <person name="Gugger M."/>
            <person name="Coursin T."/>
            <person name="Rippka R."/>
            <person name="Tandeau De Marsac N."/>
            <person name="Huntemann M."/>
            <person name="Wei C.-L."/>
            <person name="Han J."/>
            <person name="Detter J.C."/>
            <person name="Han C."/>
            <person name="Tapia R."/>
            <person name="Davenport K."/>
            <person name="Daligault H."/>
            <person name="Erkkila T."/>
            <person name="Gu W."/>
            <person name="Munk A.C.C."/>
            <person name="Teshima H."/>
            <person name="Xu Y."/>
            <person name="Chain P."/>
            <person name="Chen A."/>
            <person name="Krypides N."/>
            <person name="Mavromatis K."/>
            <person name="Markowitz V."/>
            <person name="Szeto E."/>
            <person name="Ivanova N."/>
            <person name="Mikhailova N."/>
            <person name="Ovchinnikova G."/>
            <person name="Pagani I."/>
            <person name="Pati A."/>
            <person name="Goodwin L."/>
            <person name="Peters L."/>
            <person name="Pitluck S."/>
            <person name="Woyke T."/>
            <person name="Kerfeld C."/>
        </authorList>
    </citation>
    <scope>NUCLEOTIDE SEQUENCE [LARGE SCALE GENOMIC DNA]</scope>
    <source>
        <strain evidence="2 3">PCC 7112</strain>
    </source>
</reference>
<evidence type="ECO:0000256" key="1">
    <source>
        <dbReference type="PROSITE-ProRule" id="PRU00339"/>
    </source>
</evidence>
<dbReference type="eggNOG" id="COG0457">
    <property type="taxonomic scope" value="Bacteria"/>
</dbReference>
<sequence length="397" mass="42583" precursor="true">MNVNFSRYDTLTTLLAGTTAALTIIISQSAIAKTPQEVANIAGPLTVQINSSLGDGSGVIIAKTGKTYTVLTVNHVVEKPDLKYTVRTSTGKNYQATSVTGLQTAETEADLAVVKFESPEEYPVATIADSDTAVIGTQIFVYGYPATGGLFGAEREPELSPGLVTSRPRNRPEGYTLRYQAVTWSGMSGGPVFDSDGRVIGLHGQGEFGFAQTSSGEVAPIKTGFNAAVPINTFMAKLAAAGMNKSDLKVDNSRPTAVPLSTLNPKDAPAFYFRGLSRLDRGEALDAIADFNKALAFKPNYTPELYFNIGNARTLYAALLDPALDNGRYPNPIEAYTNAIEANPGFADAYYNRALAYLDQKNQPKAIADFQKAAELYKQGGRTSAYQDALNRIKQLQ</sequence>
<dbReference type="InterPro" id="IPR011990">
    <property type="entry name" value="TPR-like_helical_dom_sf"/>
</dbReference>
<keyword evidence="3" id="KW-1185">Reference proteome</keyword>
<accession>K9VN75</accession>
<dbReference type="RefSeq" id="WP_015177918.1">
    <property type="nucleotide sequence ID" value="NC_019729.1"/>
</dbReference>
<evidence type="ECO:0000313" key="3">
    <source>
        <dbReference type="Proteomes" id="UP000010478"/>
    </source>
</evidence>
<dbReference type="OrthoDB" id="467315at2"/>
<dbReference type="KEGG" id="oni:Osc7112_4367"/>
<dbReference type="SUPFAM" id="SSF48452">
    <property type="entry name" value="TPR-like"/>
    <property type="match status" value="1"/>
</dbReference>
<protein>
    <submittedName>
        <fullName evidence="2">Tetratricopeptide TPR_1 repeat-containing protein</fullName>
    </submittedName>
</protein>